<feature type="transmembrane region" description="Helical" evidence="5">
    <location>
        <begin position="173"/>
        <end position="195"/>
    </location>
</feature>
<evidence type="ECO:0000256" key="4">
    <source>
        <dbReference type="ARBA" id="ARBA00023136"/>
    </source>
</evidence>
<dbReference type="CDD" id="cd09323">
    <property type="entry name" value="TDT_SLAC1_like"/>
    <property type="match status" value="1"/>
</dbReference>
<evidence type="ECO:0000256" key="3">
    <source>
        <dbReference type="ARBA" id="ARBA00022989"/>
    </source>
</evidence>
<feature type="transmembrane region" description="Helical" evidence="5">
    <location>
        <begin position="288"/>
        <end position="309"/>
    </location>
</feature>
<keyword evidence="3 5" id="KW-1133">Transmembrane helix</keyword>
<feature type="transmembrane region" description="Helical" evidence="5">
    <location>
        <begin position="50"/>
        <end position="67"/>
    </location>
</feature>
<name>A0A1H5Z6B5_9RHOB</name>
<feature type="transmembrane region" description="Helical" evidence="5">
    <location>
        <begin position="147"/>
        <end position="167"/>
    </location>
</feature>
<dbReference type="GO" id="GO:0046583">
    <property type="term" value="F:monoatomic cation efflux transmembrane transporter activity"/>
    <property type="evidence" value="ECO:0007669"/>
    <property type="project" value="TreeGrafter"/>
</dbReference>
<feature type="transmembrane region" description="Helical" evidence="5">
    <location>
        <begin position="231"/>
        <end position="249"/>
    </location>
</feature>
<keyword evidence="4 5" id="KW-0472">Membrane</keyword>
<evidence type="ECO:0000256" key="5">
    <source>
        <dbReference type="SAM" id="Phobius"/>
    </source>
</evidence>
<dbReference type="OrthoDB" id="958273at2"/>
<gene>
    <name evidence="6" type="ORF">SAMN05421751_13011</name>
</gene>
<evidence type="ECO:0000313" key="7">
    <source>
        <dbReference type="Proteomes" id="UP000236742"/>
    </source>
</evidence>
<dbReference type="Gene3D" id="1.50.10.150">
    <property type="entry name" value="Voltage-dependent anion channel"/>
    <property type="match status" value="1"/>
</dbReference>
<dbReference type="InterPro" id="IPR052951">
    <property type="entry name" value="Tellurite_res_ion_channel"/>
</dbReference>
<dbReference type="GO" id="GO:0005886">
    <property type="term" value="C:plasma membrane"/>
    <property type="evidence" value="ECO:0007669"/>
    <property type="project" value="TreeGrafter"/>
</dbReference>
<comment type="subcellular location">
    <subcellularLocation>
        <location evidence="1">Membrane</location>
        <topology evidence="1">Multi-pass membrane protein</topology>
    </subcellularLocation>
</comment>
<feature type="transmembrane region" description="Helical" evidence="5">
    <location>
        <begin position="16"/>
        <end position="38"/>
    </location>
</feature>
<proteinExistence type="predicted"/>
<dbReference type="InterPro" id="IPR004695">
    <property type="entry name" value="SLAC1/Mae1/Ssu1/TehA"/>
</dbReference>
<evidence type="ECO:0000313" key="6">
    <source>
        <dbReference type="EMBL" id="SEG31901.1"/>
    </source>
</evidence>
<dbReference type="EMBL" id="FNVD01000030">
    <property type="protein sequence ID" value="SEG31901.1"/>
    <property type="molecule type" value="Genomic_DNA"/>
</dbReference>
<feature type="transmembrane region" description="Helical" evidence="5">
    <location>
        <begin position="261"/>
        <end position="282"/>
    </location>
</feature>
<dbReference type="InterPro" id="IPR038665">
    <property type="entry name" value="Voltage-dep_anion_channel_sf"/>
</dbReference>
<dbReference type="AlphaFoldDB" id="A0A1H5Z6B5"/>
<keyword evidence="7" id="KW-1185">Reference proteome</keyword>
<evidence type="ECO:0000256" key="1">
    <source>
        <dbReference type="ARBA" id="ARBA00004141"/>
    </source>
</evidence>
<reference evidence="6 7" key="1">
    <citation type="submission" date="2016-10" db="EMBL/GenBank/DDBJ databases">
        <authorList>
            <person name="de Groot N.N."/>
        </authorList>
    </citation>
    <scope>NUCLEOTIDE SEQUENCE [LARGE SCALE GENOMIC DNA]</scope>
    <source>
        <strain evidence="6 7">DSM 23413</strain>
    </source>
</reference>
<feature type="transmembrane region" description="Helical" evidence="5">
    <location>
        <begin position="113"/>
        <end position="135"/>
    </location>
</feature>
<sequence length="324" mass="34663">MQIPDLGTVPTRQEPWLAHFPITLFGSTMGLFGLALAARAGGLAAVSDGVAGAGALVFLGLLALYIAKAIRFPGQVAEEWNHPVRLLFFPAANISILLLSLLLQNIAPTLSTALWVIAASTQAVLTVVIVSAWISHRAFPHQTLSPAWFIPAVANVIVPLGGVHLGLEEASWYFFSVGIIFWLILLTLVFNRIIFHDPLPGKLQPTLVILIAPPAVGFLAWIELNGGQIDAFARFLMNTGLFFAALVALQVPTLLRLPFALSFWALSFPLAALTTAVFRYAALTGSDLFRVSGFALLGLLALTILVLGVRTIRAAVAGDICKPE</sequence>
<accession>A0A1H5Z6B5</accession>
<feature type="transmembrane region" description="Helical" evidence="5">
    <location>
        <begin position="87"/>
        <end position="107"/>
    </location>
</feature>
<dbReference type="Pfam" id="PF03595">
    <property type="entry name" value="SLAC1"/>
    <property type="match status" value="1"/>
</dbReference>
<dbReference type="RefSeq" id="WP_104009340.1">
    <property type="nucleotide sequence ID" value="NZ_FNVD01000030.1"/>
</dbReference>
<evidence type="ECO:0000256" key="2">
    <source>
        <dbReference type="ARBA" id="ARBA00022692"/>
    </source>
</evidence>
<organism evidence="6 7">
    <name type="scientific">Jhaorihella thermophila</name>
    <dbReference type="NCBI Taxonomy" id="488547"/>
    <lineage>
        <taxon>Bacteria</taxon>
        <taxon>Pseudomonadati</taxon>
        <taxon>Pseudomonadota</taxon>
        <taxon>Alphaproteobacteria</taxon>
        <taxon>Rhodobacterales</taxon>
        <taxon>Paracoccaceae</taxon>
        <taxon>Jhaorihella</taxon>
    </lineage>
</organism>
<dbReference type="Proteomes" id="UP000236742">
    <property type="component" value="Unassembled WGS sequence"/>
</dbReference>
<keyword evidence="2 5" id="KW-0812">Transmembrane</keyword>
<protein>
    <submittedName>
        <fullName evidence="6">Tellurite resistance protein</fullName>
    </submittedName>
</protein>
<dbReference type="PANTHER" id="PTHR37955">
    <property type="entry name" value="TELLURITE RESISTANCE PROTEIN TEHA"/>
    <property type="match status" value="1"/>
</dbReference>
<feature type="transmembrane region" description="Helical" evidence="5">
    <location>
        <begin position="207"/>
        <end position="225"/>
    </location>
</feature>
<dbReference type="PANTHER" id="PTHR37955:SF1">
    <property type="entry name" value="DEP DOMAIN-CONTAINING PROTEIN"/>
    <property type="match status" value="1"/>
</dbReference>